<comment type="caution">
    <text evidence="3">The sequence shown here is derived from an EMBL/GenBank/DDBJ whole genome shotgun (WGS) entry which is preliminary data.</text>
</comment>
<feature type="non-terminal residue" evidence="3">
    <location>
        <position position="316"/>
    </location>
</feature>
<organism evidence="3 4">
    <name type="scientific">Cephalotus follicularis</name>
    <name type="common">Albany pitcher plant</name>
    <dbReference type="NCBI Taxonomy" id="3775"/>
    <lineage>
        <taxon>Eukaryota</taxon>
        <taxon>Viridiplantae</taxon>
        <taxon>Streptophyta</taxon>
        <taxon>Embryophyta</taxon>
        <taxon>Tracheophyta</taxon>
        <taxon>Spermatophyta</taxon>
        <taxon>Magnoliopsida</taxon>
        <taxon>eudicotyledons</taxon>
        <taxon>Gunneridae</taxon>
        <taxon>Pentapetalae</taxon>
        <taxon>rosids</taxon>
        <taxon>fabids</taxon>
        <taxon>Oxalidales</taxon>
        <taxon>Cephalotaceae</taxon>
        <taxon>Cephalotus</taxon>
    </lineage>
</organism>
<dbReference type="OrthoDB" id="2288491at2759"/>
<evidence type="ECO:0000313" key="3">
    <source>
        <dbReference type="EMBL" id="GAV90734.1"/>
    </source>
</evidence>
<keyword evidence="1" id="KW-1133">Transmembrane helix</keyword>
<dbReference type="InParanoid" id="A0A1Q3DE38"/>
<reference evidence="4" key="1">
    <citation type="submission" date="2016-04" db="EMBL/GenBank/DDBJ databases">
        <title>Cephalotus genome sequencing.</title>
        <authorList>
            <person name="Fukushima K."/>
            <person name="Hasebe M."/>
            <person name="Fang X."/>
        </authorList>
    </citation>
    <scope>NUCLEOTIDE SEQUENCE [LARGE SCALE GENOMIC DNA]</scope>
    <source>
        <strain evidence="4">cv. St1</strain>
    </source>
</reference>
<dbReference type="PANTHER" id="PTHR33116:SF84">
    <property type="entry name" value="RNA-DIRECTED DNA POLYMERASE"/>
    <property type="match status" value="1"/>
</dbReference>
<keyword evidence="1" id="KW-0812">Transmembrane</keyword>
<dbReference type="AlphaFoldDB" id="A0A1Q3DE38"/>
<sequence length="316" mass="35802">GSLPVIYLGLPLLASKMSSMDCKVLLDKLTRRISSWMCNSLSFGGRLQLMASVLFSIQVFWCSTFILPVAVTKECDRIMRSFLWHGTGYGKKSGKVAWSRVCKPKKEGGLGFVGCRVFWAAKLNYNCSCSWRNVLKARNLLANYLHYEIGDGMSTSLWFDPWLSGVSLVDRYGESVIQESGLQRNARLSSVIKEGEWDWPINFPDFIDISNLTSGLSLSNTSDRIHWMKKGGTFTIRDTCNVINMQGSEVEWWKIAWFPGSIPKHCFCVWLTFEAHRTLDKLVRWGVVSTSNCCFGCGQEESIDHLFFSCPFTARV</sequence>
<feature type="transmembrane region" description="Helical" evidence="1">
    <location>
        <begin position="47"/>
        <end position="71"/>
    </location>
</feature>
<feature type="domain" description="Reverse transcriptase zinc-binding" evidence="2">
    <location>
        <begin position="234"/>
        <end position="315"/>
    </location>
</feature>
<name>A0A1Q3DE38_CEPFO</name>
<evidence type="ECO:0000256" key="1">
    <source>
        <dbReference type="SAM" id="Phobius"/>
    </source>
</evidence>
<evidence type="ECO:0000259" key="2">
    <source>
        <dbReference type="Pfam" id="PF13966"/>
    </source>
</evidence>
<dbReference type="PANTHER" id="PTHR33116">
    <property type="entry name" value="REVERSE TRANSCRIPTASE ZINC-BINDING DOMAIN-CONTAINING PROTEIN-RELATED-RELATED"/>
    <property type="match status" value="1"/>
</dbReference>
<dbReference type="EMBL" id="BDDD01006548">
    <property type="protein sequence ID" value="GAV90734.1"/>
    <property type="molecule type" value="Genomic_DNA"/>
</dbReference>
<dbReference type="Proteomes" id="UP000187406">
    <property type="component" value="Unassembled WGS sequence"/>
</dbReference>
<accession>A0A1Q3DE38</accession>
<dbReference type="InterPro" id="IPR026960">
    <property type="entry name" value="RVT-Znf"/>
</dbReference>
<evidence type="ECO:0000313" key="4">
    <source>
        <dbReference type="Proteomes" id="UP000187406"/>
    </source>
</evidence>
<keyword evidence="1" id="KW-0472">Membrane</keyword>
<protein>
    <submittedName>
        <fullName evidence="3">Zf-RVT domain-containing protein</fullName>
    </submittedName>
</protein>
<dbReference type="Pfam" id="PF13966">
    <property type="entry name" value="zf-RVT"/>
    <property type="match status" value="1"/>
</dbReference>
<feature type="non-terminal residue" evidence="3">
    <location>
        <position position="1"/>
    </location>
</feature>
<dbReference type="STRING" id="3775.A0A1Q3DE38"/>
<proteinExistence type="predicted"/>
<keyword evidence="4" id="KW-1185">Reference proteome</keyword>
<gene>
    <name evidence="3" type="ORF">CFOL_v3_34138</name>
</gene>